<keyword evidence="1" id="KW-0732">Signal</keyword>
<gene>
    <name evidence="2" type="ORF">CCUS01_17108</name>
</gene>
<feature type="chain" id="PRO_5042541694" evidence="1">
    <location>
        <begin position="20"/>
        <end position="74"/>
    </location>
</feature>
<evidence type="ECO:0000313" key="3">
    <source>
        <dbReference type="Proteomes" id="UP001239213"/>
    </source>
</evidence>
<keyword evidence="3" id="KW-1185">Reference proteome</keyword>
<accession>A0AAI9Y568</accession>
<feature type="signal peptide" evidence="1">
    <location>
        <begin position="1"/>
        <end position="19"/>
    </location>
</feature>
<protein>
    <submittedName>
        <fullName evidence="2">Uncharacterized protein</fullName>
    </submittedName>
</protein>
<dbReference type="Proteomes" id="UP001239213">
    <property type="component" value="Unassembled WGS sequence"/>
</dbReference>
<comment type="caution">
    <text evidence="2">The sequence shown here is derived from an EMBL/GenBank/DDBJ whole genome shotgun (WGS) entry which is preliminary data.</text>
</comment>
<evidence type="ECO:0000313" key="2">
    <source>
        <dbReference type="EMBL" id="KAK1474166.1"/>
    </source>
</evidence>
<sequence length="74" mass="8618">MKLKIPFWWLTTIMIVLHAKDESGNLNRPEDEEVSQSTHFWAPPPFGHPKKSLLATILKPYLLFQFNITITKIV</sequence>
<evidence type="ECO:0000256" key="1">
    <source>
        <dbReference type="SAM" id="SignalP"/>
    </source>
</evidence>
<reference evidence="2" key="1">
    <citation type="submission" date="2016-11" db="EMBL/GenBank/DDBJ databases">
        <title>The genome sequence of Colletotrichum cuscutae.</title>
        <authorList>
            <person name="Baroncelli R."/>
        </authorList>
    </citation>
    <scope>NUCLEOTIDE SEQUENCE</scope>
    <source>
        <strain evidence="2">IMI 304802</strain>
    </source>
</reference>
<organism evidence="2 3">
    <name type="scientific">Colletotrichum cuscutae</name>
    <dbReference type="NCBI Taxonomy" id="1209917"/>
    <lineage>
        <taxon>Eukaryota</taxon>
        <taxon>Fungi</taxon>
        <taxon>Dikarya</taxon>
        <taxon>Ascomycota</taxon>
        <taxon>Pezizomycotina</taxon>
        <taxon>Sordariomycetes</taxon>
        <taxon>Hypocreomycetidae</taxon>
        <taxon>Glomerellales</taxon>
        <taxon>Glomerellaceae</taxon>
        <taxon>Colletotrichum</taxon>
        <taxon>Colletotrichum acutatum species complex</taxon>
    </lineage>
</organism>
<name>A0AAI9Y568_9PEZI</name>
<dbReference type="AlphaFoldDB" id="A0AAI9Y568"/>
<proteinExistence type="predicted"/>
<dbReference type="EMBL" id="MPDP01000165">
    <property type="protein sequence ID" value="KAK1474166.1"/>
    <property type="molecule type" value="Genomic_DNA"/>
</dbReference>